<dbReference type="SMART" id="SM00448">
    <property type="entry name" value="REC"/>
    <property type="match status" value="1"/>
</dbReference>
<dbReference type="PANTHER" id="PTHR45339:SF1">
    <property type="entry name" value="HYBRID SIGNAL TRANSDUCTION HISTIDINE KINASE J"/>
    <property type="match status" value="1"/>
</dbReference>
<evidence type="ECO:0000256" key="2">
    <source>
        <dbReference type="ARBA" id="ARBA00004651"/>
    </source>
</evidence>
<evidence type="ECO:0000259" key="17">
    <source>
        <dbReference type="PROSITE" id="PS50110"/>
    </source>
</evidence>
<dbReference type="SMART" id="SM00387">
    <property type="entry name" value="HATPase_c"/>
    <property type="match status" value="1"/>
</dbReference>
<gene>
    <name evidence="19" type="ORF">BTO11_13625</name>
</gene>
<evidence type="ECO:0000259" key="18">
    <source>
        <dbReference type="PROSITE" id="PS50894"/>
    </source>
</evidence>
<dbReference type="InterPro" id="IPR004358">
    <property type="entry name" value="Sig_transdc_His_kin-like_C"/>
</dbReference>
<dbReference type="InterPro" id="IPR003594">
    <property type="entry name" value="HATPase_dom"/>
</dbReference>
<dbReference type="Gene3D" id="1.20.120.160">
    <property type="entry name" value="HPT domain"/>
    <property type="match status" value="1"/>
</dbReference>
<evidence type="ECO:0000256" key="3">
    <source>
        <dbReference type="ARBA" id="ARBA00012438"/>
    </source>
</evidence>
<keyword evidence="6" id="KW-0808">Transferase</keyword>
<dbReference type="SUPFAM" id="SSF52172">
    <property type="entry name" value="CheY-like"/>
    <property type="match status" value="1"/>
</dbReference>
<dbReference type="Pfam" id="PF02518">
    <property type="entry name" value="HATPase_c"/>
    <property type="match status" value="1"/>
</dbReference>
<keyword evidence="11" id="KW-1133">Transmembrane helix</keyword>
<organism evidence="19 20">
    <name type="scientific">Psychrosphaera saromensis</name>
    <dbReference type="NCBI Taxonomy" id="716813"/>
    <lineage>
        <taxon>Bacteria</taxon>
        <taxon>Pseudomonadati</taxon>
        <taxon>Pseudomonadota</taxon>
        <taxon>Gammaproteobacteria</taxon>
        <taxon>Alteromonadales</taxon>
        <taxon>Pseudoalteromonadaceae</taxon>
        <taxon>Psychrosphaera</taxon>
    </lineage>
</organism>
<feature type="domain" description="HPt" evidence="18">
    <location>
        <begin position="454"/>
        <end position="546"/>
    </location>
</feature>
<dbReference type="PROSITE" id="PS50894">
    <property type="entry name" value="HPT"/>
    <property type="match status" value="1"/>
</dbReference>
<dbReference type="OrthoDB" id="9810730at2"/>
<evidence type="ECO:0000256" key="15">
    <source>
        <dbReference type="PROSITE-ProRule" id="PRU00169"/>
    </source>
</evidence>
<evidence type="ECO:0000259" key="16">
    <source>
        <dbReference type="PROSITE" id="PS50109"/>
    </source>
</evidence>
<dbReference type="SMART" id="SM00388">
    <property type="entry name" value="HisKA"/>
    <property type="match status" value="1"/>
</dbReference>
<keyword evidence="12" id="KW-0902">Two-component regulatory system</keyword>
<keyword evidence="20" id="KW-1185">Reference proteome</keyword>
<keyword evidence="10" id="KW-0067">ATP-binding</keyword>
<dbReference type="InterPro" id="IPR011006">
    <property type="entry name" value="CheY-like_superfamily"/>
</dbReference>
<dbReference type="GO" id="GO:0005524">
    <property type="term" value="F:ATP binding"/>
    <property type="evidence" value="ECO:0007669"/>
    <property type="project" value="UniProtKB-KW"/>
</dbReference>
<comment type="catalytic activity">
    <reaction evidence="1">
        <text>ATP + protein L-histidine = ADP + protein N-phospho-L-histidine.</text>
        <dbReference type="EC" id="2.7.13.3"/>
    </reaction>
</comment>
<dbReference type="AlphaFoldDB" id="A0A2S7UYL5"/>
<keyword evidence="9" id="KW-0418">Kinase</keyword>
<dbReference type="EC" id="2.7.13.3" evidence="3"/>
<dbReference type="GO" id="GO:0000155">
    <property type="term" value="F:phosphorelay sensor kinase activity"/>
    <property type="evidence" value="ECO:0007669"/>
    <property type="project" value="InterPro"/>
</dbReference>
<dbReference type="InterPro" id="IPR036890">
    <property type="entry name" value="HATPase_C_sf"/>
</dbReference>
<dbReference type="GO" id="GO:0005886">
    <property type="term" value="C:plasma membrane"/>
    <property type="evidence" value="ECO:0007669"/>
    <property type="project" value="UniProtKB-SubCell"/>
</dbReference>
<name>A0A2S7UYL5_9GAMM</name>
<dbReference type="CDD" id="cd00082">
    <property type="entry name" value="HisKA"/>
    <property type="match status" value="1"/>
</dbReference>
<evidence type="ECO:0000256" key="14">
    <source>
        <dbReference type="PROSITE-ProRule" id="PRU00110"/>
    </source>
</evidence>
<keyword evidence="5 15" id="KW-0597">Phosphoprotein</keyword>
<dbReference type="Gene3D" id="3.40.50.2300">
    <property type="match status" value="1"/>
</dbReference>
<keyword evidence="4" id="KW-1003">Cell membrane</keyword>
<protein>
    <recommendedName>
        <fullName evidence="3">histidine kinase</fullName>
        <ecNumber evidence="3">2.7.13.3</ecNumber>
    </recommendedName>
</protein>
<evidence type="ECO:0000256" key="9">
    <source>
        <dbReference type="ARBA" id="ARBA00022777"/>
    </source>
</evidence>
<dbReference type="SUPFAM" id="SSF47226">
    <property type="entry name" value="Histidine-containing phosphotransfer domain, HPT domain"/>
    <property type="match status" value="1"/>
</dbReference>
<dbReference type="InterPro" id="IPR036641">
    <property type="entry name" value="HPT_dom_sf"/>
</dbReference>
<dbReference type="Pfam" id="PF00512">
    <property type="entry name" value="HisKA"/>
    <property type="match status" value="1"/>
</dbReference>
<evidence type="ECO:0000313" key="19">
    <source>
        <dbReference type="EMBL" id="PQJ54582.1"/>
    </source>
</evidence>
<dbReference type="InterPro" id="IPR005467">
    <property type="entry name" value="His_kinase_dom"/>
</dbReference>
<evidence type="ECO:0000256" key="8">
    <source>
        <dbReference type="ARBA" id="ARBA00022741"/>
    </source>
</evidence>
<evidence type="ECO:0000256" key="7">
    <source>
        <dbReference type="ARBA" id="ARBA00022692"/>
    </source>
</evidence>
<sequence length="546" mass="61491">MNEDRLKKRYQRERDARKAAETVLEQKSIELFERNQELESFKANLEQEVLARTKEAEKAKTEAYAANQAKSQFLANMSHEIRTPLTAIIGFAEVLLQHKPSPEESDKHLTTIIRSSRHLTALLGEILDLSKIENQKLDLELLRFNLPSLLQDIEQIYQLNCQQKQLEFILVLESVIPEWIVTDSTRVKQVIHNLLNNAIKFTETGKVELHISFEPETKTLKIDVIDTGQGIAQDKQALIFESFRQADTSITRNFGGTGLGLFITKSLVELMHGSIDVDSTLGVGSKFSVTITCKSFEGEYNAFKHKTIVDIKPERIPSLTGNILLVEDTEVNQQLITFNLEQAGAHVDLAENGQQGLEKALANSYDLILMDIQMPVMDGKEAMKAFKQLNITTPTYALTANIMPSDVHEYTEIGFTGTLGKPLELTNLYQVLKQHLQINNTASKNTDQTKSAETLAQDTKIRTLFYNELTKQNLAITESIQSLNYTKLIQSTHIIKGSATSFGYEELTLLAEESLLLLRKQNYEQAIKSCIDLNQKIMGVLNGNSD</sequence>
<feature type="modified residue" description="4-aspartylphosphate" evidence="15">
    <location>
        <position position="371"/>
    </location>
</feature>
<dbReference type="RefSeq" id="WP_105053101.1">
    <property type="nucleotide sequence ID" value="NZ_BMYG01000001.1"/>
</dbReference>
<proteinExistence type="predicted"/>
<reference evidence="19 20" key="1">
    <citation type="submission" date="2016-12" db="EMBL/GenBank/DDBJ databases">
        <title>Diversity of luminous bacteria.</title>
        <authorList>
            <person name="Yoshizawa S."/>
            <person name="Kogure K."/>
        </authorList>
    </citation>
    <scope>NUCLEOTIDE SEQUENCE [LARGE SCALE GENOMIC DNA]</scope>
    <source>
        <strain evidence="19 20">SA4-48</strain>
    </source>
</reference>
<dbReference type="Gene3D" id="1.10.287.130">
    <property type="match status" value="1"/>
</dbReference>
<comment type="caution">
    <text evidence="19">The sequence shown here is derived from an EMBL/GenBank/DDBJ whole genome shotgun (WGS) entry which is preliminary data.</text>
</comment>
<accession>A0A2S7UYL5</accession>
<dbReference type="PROSITE" id="PS50110">
    <property type="entry name" value="RESPONSE_REGULATORY"/>
    <property type="match status" value="1"/>
</dbReference>
<evidence type="ECO:0000313" key="20">
    <source>
        <dbReference type="Proteomes" id="UP000239007"/>
    </source>
</evidence>
<evidence type="ECO:0000256" key="12">
    <source>
        <dbReference type="ARBA" id="ARBA00023012"/>
    </source>
</evidence>
<feature type="domain" description="Response regulatory" evidence="17">
    <location>
        <begin position="322"/>
        <end position="436"/>
    </location>
</feature>
<feature type="modified residue" description="Phosphohistidine" evidence="14">
    <location>
        <position position="493"/>
    </location>
</feature>
<dbReference type="Proteomes" id="UP000239007">
    <property type="component" value="Unassembled WGS sequence"/>
</dbReference>
<dbReference type="PRINTS" id="PR00344">
    <property type="entry name" value="BCTRLSENSOR"/>
</dbReference>
<dbReference type="SUPFAM" id="SSF47384">
    <property type="entry name" value="Homodimeric domain of signal transducing histidine kinase"/>
    <property type="match status" value="1"/>
</dbReference>
<evidence type="ECO:0000256" key="13">
    <source>
        <dbReference type="ARBA" id="ARBA00023136"/>
    </source>
</evidence>
<evidence type="ECO:0000256" key="10">
    <source>
        <dbReference type="ARBA" id="ARBA00022840"/>
    </source>
</evidence>
<dbReference type="SUPFAM" id="SSF55874">
    <property type="entry name" value="ATPase domain of HSP90 chaperone/DNA topoisomerase II/histidine kinase"/>
    <property type="match status" value="1"/>
</dbReference>
<dbReference type="InterPro" id="IPR036097">
    <property type="entry name" value="HisK_dim/P_sf"/>
</dbReference>
<dbReference type="EMBL" id="MSCH01000003">
    <property type="protein sequence ID" value="PQJ54582.1"/>
    <property type="molecule type" value="Genomic_DNA"/>
</dbReference>
<keyword evidence="8" id="KW-0547">Nucleotide-binding</keyword>
<keyword evidence="7" id="KW-0812">Transmembrane</keyword>
<dbReference type="PROSITE" id="PS50109">
    <property type="entry name" value="HIS_KIN"/>
    <property type="match status" value="1"/>
</dbReference>
<dbReference type="InterPro" id="IPR003661">
    <property type="entry name" value="HisK_dim/P_dom"/>
</dbReference>
<dbReference type="Gene3D" id="3.30.565.10">
    <property type="entry name" value="Histidine kinase-like ATPase, C-terminal domain"/>
    <property type="match status" value="1"/>
</dbReference>
<dbReference type="CDD" id="cd16922">
    <property type="entry name" value="HATPase_EvgS-ArcB-TorS-like"/>
    <property type="match status" value="1"/>
</dbReference>
<comment type="subcellular location">
    <subcellularLocation>
        <location evidence="2">Cell membrane</location>
        <topology evidence="2">Multi-pass membrane protein</topology>
    </subcellularLocation>
</comment>
<evidence type="ECO:0000256" key="6">
    <source>
        <dbReference type="ARBA" id="ARBA00022679"/>
    </source>
</evidence>
<keyword evidence="13" id="KW-0472">Membrane</keyword>
<dbReference type="PANTHER" id="PTHR45339">
    <property type="entry name" value="HYBRID SIGNAL TRANSDUCTION HISTIDINE KINASE J"/>
    <property type="match status" value="1"/>
</dbReference>
<dbReference type="InterPro" id="IPR008207">
    <property type="entry name" value="Sig_transdc_His_kin_Hpt_dom"/>
</dbReference>
<dbReference type="FunFam" id="3.30.565.10:FF:000010">
    <property type="entry name" value="Sensor histidine kinase RcsC"/>
    <property type="match status" value="1"/>
</dbReference>
<feature type="domain" description="Histidine kinase" evidence="16">
    <location>
        <begin position="76"/>
        <end position="295"/>
    </location>
</feature>
<dbReference type="FunFam" id="1.10.287.130:FF:000004">
    <property type="entry name" value="Ethylene receptor 1"/>
    <property type="match status" value="1"/>
</dbReference>
<evidence type="ECO:0000256" key="5">
    <source>
        <dbReference type="ARBA" id="ARBA00022553"/>
    </source>
</evidence>
<dbReference type="CDD" id="cd17546">
    <property type="entry name" value="REC_hyHK_CKI1_RcsC-like"/>
    <property type="match status" value="1"/>
</dbReference>
<evidence type="ECO:0000256" key="4">
    <source>
        <dbReference type="ARBA" id="ARBA00022475"/>
    </source>
</evidence>
<dbReference type="InterPro" id="IPR001789">
    <property type="entry name" value="Sig_transdc_resp-reg_receiver"/>
</dbReference>
<evidence type="ECO:0000256" key="11">
    <source>
        <dbReference type="ARBA" id="ARBA00022989"/>
    </source>
</evidence>
<dbReference type="Pfam" id="PF00072">
    <property type="entry name" value="Response_reg"/>
    <property type="match status" value="1"/>
</dbReference>
<evidence type="ECO:0000256" key="1">
    <source>
        <dbReference type="ARBA" id="ARBA00000085"/>
    </source>
</evidence>